<dbReference type="Proteomes" id="UP001210211">
    <property type="component" value="Unassembled WGS sequence"/>
</dbReference>
<evidence type="ECO:0000259" key="1">
    <source>
        <dbReference type="Pfam" id="PF07727"/>
    </source>
</evidence>
<dbReference type="InterPro" id="IPR043502">
    <property type="entry name" value="DNA/RNA_pol_sf"/>
</dbReference>
<proteinExistence type="predicted"/>
<dbReference type="SUPFAM" id="SSF56672">
    <property type="entry name" value="DNA/RNA polymerases"/>
    <property type="match status" value="1"/>
</dbReference>
<dbReference type="EMBL" id="JAMRDG010000001">
    <property type="protein sequence ID" value="KAJ3706671.1"/>
    <property type="molecule type" value="Genomic_DNA"/>
</dbReference>
<evidence type="ECO:0000313" key="2">
    <source>
        <dbReference type="EMBL" id="KAJ3706671.1"/>
    </source>
</evidence>
<feature type="domain" description="Reverse transcriptase Ty1/copia-type" evidence="1">
    <location>
        <begin position="11"/>
        <end position="254"/>
    </location>
</feature>
<dbReference type="Pfam" id="PF07727">
    <property type="entry name" value="RVT_2"/>
    <property type="match status" value="1"/>
</dbReference>
<protein>
    <recommendedName>
        <fullName evidence="1">Reverse transcriptase Ty1/copia-type domain-containing protein</fullName>
    </recommendedName>
</protein>
<organism evidence="2 3">
    <name type="scientific">Rhynchospora tenuis</name>
    <dbReference type="NCBI Taxonomy" id="198213"/>
    <lineage>
        <taxon>Eukaryota</taxon>
        <taxon>Viridiplantae</taxon>
        <taxon>Streptophyta</taxon>
        <taxon>Embryophyta</taxon>
        <taxon>Tracheophyta</taxon>
        <taxon>Spermatophyta</taxon>
        <taxon>Magnoliopsida</taxon>
        <taxon>Liliopsida</taxon>
        <taxon>Poales</taxon>
        <taxon>Cyperaceae</taxon>
        <taxon>Cyperoideae</taxon>
        <taxon>Rhynchosporeae</taxon>
        <taxon>Rhynchospora</taxon>
    </lineage>
</organism>
<reference evidence="2 3" key="1">
    <citation type="journal article" date="2022" name="Cell">
        <title>Repeat-based holocentromeres influence genome architecture and karyotype evolution.</title>
        <authorList>
            <person name="Hofstatter P.G."/>
            <person name="Thangavel G."/>
            <person name="Lux T."/>
            <person name="Neumann P."/>
            <person name="Vondrak T."/>
            <person name="Novak P."/>
            <person name="Zhang M."/>
            <person name="Costa L."/>
            <person name="Castellani M."/>
            <person name="Scott A."/>
            <person name="Toegelov H."/>
            <person name="Fuchs J."/>
            <person name="Mata-Sucre Y."/>
            <person name="Dias Y."/>
            <person name="Vanzela A.L.L."/>
            <person name="Huettel B."/>
            <person name="Almeida C.C.S."/>
            <person name="Simkova H."/>
            <person name="Souza G."/>
            <person name="Pedrosa-Harand A."/>
            <person name="Macas J."/>
            <person name="Mayer K.F.X."/>
            <person name="Houben A."/>
            <person name="Marques A."/>
        </authorList>
    </citation>
    <scope>NUCLEOTIDE SEQUENCE [LARGE SCALE GENOMIC DNA]</scope>
    <source>
        <strain evidence="2">RhyTen1mFocal</strain>
    </source>
</reference>
<keyword evidence="3" id="KW-1185">Reference proteome</keyword>
<accession>A0AAD5ZYZ9</accession>
<name>A0AAD5ZYZ9_9POAL</name>
<dbReference type="PANTHER" id="PTHR43383">
    <property type="entry name" value="NODULIN 6"/>
    <property type="match status" value="1"/>
</dbReference>
<gene>
    <name evidence="2" type="ORF">LUZ61_010376</name>
</gene>
<comment type="caution">
    <text evidence="2">The sequence shown here is derived from an EMBL/GenBank/DDBJ whole genome shotgun (WGS) entry which is preliminary data.</text>
</comment>
<dbReference type="InterPro" id="IPR013103">
    <property type="entry name" value="RVT_2"/>
</dbReference>
<dbReference type="PANTHER" id="PTHR43383:SF2">
    <property type="entry name" value="AMIDOHYDROLASE 2 FAMILY PROTEIN"/>
    <property type="match status" value="1"/>
</dbReference>
<evidence type="ECO:0000313" key="3">
    <source>
        <dbReference type="Proteomes" id="UP001210211"/>
    </source>
</evidence>
<sequence length="275" mass="31889">MNEEINAIVKNDTWELATLPKNHKPIGVKWVYKKKLNARGEVERYKARLVAKGYKQKAGIDYEEVFAPVARMETIRLLISLAAQNKWNIYQMDVKSAFLNGVLEEEVYIEQPPGYIKEGEENKVLKLKKALYGLKQAPRAWNTRIDTYFKEHGFVQCPYEHALYVKVCDDDIMFVALYVDDMIFMGNNNEMIEKFKLEMSKEFEMTDLGLMLYFLGLDVKQDKSGIFVSQEAYAKDVLKRFKMDYCNPVCTPVESGTKLSRYDEGKAVDATLYRS</sequence>
<dbReference type="AlphaFoldDB" id="A0AAD5ZYZ9"/>